<dbReference type="Proteomes" id="UP000534186">
    <property type="component" value="Unassembled WGS sequence"/>
</dbReference>
<reference evidence="1 2" key="1">
    <citation type="submission" date="2020-07" db="EMBL/GenBank/DDBJ databases">
        <title>Genomic Encyclopedia of Type Strains, Phase IV (KMG-V): Genome sequencing to study the core and pangenomes of soil and plant-associated prokaryotes.</title>
        <authorList>
            <person name="Whitman W."/>
        </authorList>
    </citation>
    <scope>NUCLEOTIDE SEQUENCE [LARGE SCALE GENOMIC DNA]</scope>
    <source>
        <strain evidence="1 2">M8UP30</strain>
    </source>
</reference>
<evidence type="ECO:0000313" key="1">
    <source>
        <dbReference type="EMBL" id="NYF53547.1"/>
    </source>
</evidence>
<dbReference type="EMBL" id="JACCCV010000002">
    <property type="protein sequence ID" value="NYF53547.1"/>
    <property type="molecule type" value="Genomic_DNA"/>
</dbReference>
<gene>
    <name evidence="1" type="ORF">HDF12_003946</name>
</gene>
<organism evidence="1 2">
    <name type="scientific">Tunturiibacter lichenicola</name>
    <dbReference type="NCBI Taxonomy" id="2051959"/>
    <lineage>
        <taxon>Bacteria</taxon>
        <taxon>Pseudomonadati</taxon>
        <taxon>Acidobacteriota</taxon>
        <taxon>Terriglobia</taxon>
        <taxon>Terriglobales</taxon>
        <taxon>Acidobacteriaceae</taxon>
        <taxon>Tunturiibacter</taxon>
    </lineage>
</organism>
<accession>A0A7Y9T4J8</accession>
<evidence type="ECO:0000313" key="2">
    <source>
        <dbReference type="Proteomes" id="UP000534186"/>
    </source>
</evidence>
<dbReference type="AlphaFoldDB" id="A0A7Y9T4J8"/>
<proteinExistence type="predicted"/>
<comment type="caution">
    <text evidence="1">The sequence shown here is derived from an EMBL/GenBank/DDBJ whole genome shotgun (WGS) entry which is preliminary data.</text>
</comment>
<sequence>MAEPYACHMRLTGKPISGAEKAAKAEESIGSSGVIQAV</sequence>
<name>A0A7Y9T4J8_9BACT</name>
<protein>
    <submittedName>
        <fullName evidence="1">Uncharacterized protein</fullName>
    </submittedName>
</protein>